<protein>
    <recommendedName>
        <fullName evidence="1">Metallo-beta-lactamase domain-containing protein</fullName>
    </recommendedName>
</protein>
<accession>A0A382TMI9</accession>
<evidence type="ECO:0000259" key="1">
    <source>
        <dbReference type="Pfam" id="PF00753"/>
    </source>
</evidence>
<feature type="non-terminal residue" evidence="2">
    <location>
        <position position="115"/>
    </location>
</feature>
<dbReference type="Gene3D" id="3.60.15.10">
    <property type="entry name" value="Ribonuclease Z/Hydroxyacylglutathione hydrolase-like"/>
    <property type="match status" value="1"/>
</dbReference>
<dbReference type="PANTHER" id="PTHR47619:SF1">
    <property type="entry name" value="EXODEOXYRIBONUCLEASE WALJ"/>
    <property type="match status" value="1"/>
</dbReference>
<dbReference type="AlphaFoldDB" id="A0A382TMI9"/>
<reference evidence="2" key="1">
    <citation type="submission" date="2018-05" db="EMBL/GenBank/DDBJ databases">
        <authorList>
            <person name="Lanie J.A."/>
            <person name="Ng W.-L."/>
            <person name="Kazmierczak K.M."/>
            <person name="Andrzejewski T.M."/>
            <person name="Davidsen T.M."/>
            <person name="Wayne K.J."/>
            <person name="Tettelin H."/>
            <person name="Glass J.I."/>
            <person name="Rusch D."/>
            <person name="Podicherti R."/>
            <person name="Tsui H.-C.T."/>
            <person name="Winkler M.E."/>
        </authorList>
    </citation>
    <scope>NUCLEOTIDE SEQUENCE</scope>
</reference>
<sequence>MTLEITHLGSGSRGNATLLQTEEGKVLIDCGFSGRQMERRLARIGVDPKSIDAILLSHHHSDHVQGARIFQKRHGTELYANFTTCAQLGFDPVNQCRIFEALERVQVTPDLSVLP</sequence>
<name>A0A382TMI9_9ZZZZ</name>
<feature type="domain" description="Metallo-beta-lactamase" evidence="1">
    <location>
        <begin position="13"/>
        <end position="80"/>
    </location>
</feature>
<dbReference type="SUPFAM" id="SSF56281">
    <property type="entry name" value="Metallo-hydrolase/oxidoreductase"/>
    <property type="match status" value="1"/>
</dbReference>
<dbReference type="PANTHER" id="PTHR47619">
    <property type="entry name" value="METALLO-HYDROLASE YYCJ-RELATED"/>
    <property type="match status" value="1"/>
</dbReference>
<proteinExistence type="predicted"/>
<organism evidence="2">
    <name type="scientific">marine metagenome</name>
    <dbReference type="NCBI Taxonomy" id="408172"/>
    <lineage>
        <taxon>unclassified sequences</taxon>
        <taxon>metagenomes</taxon>
        <taxon>ecological metagenomes</taxon>
    </lineage>
</organism>
<dbReference type="InterPro" id="IPR001279">
    <property type="entry name" value="Metallo-B-lactamas"/>
</dbReference>
<dbReference type="EMBL" id="UINC01137753">
    <property type="protein sequence ID" value="SVD23286.1"/>
    <property type="molecule type" value="Genomic_DNA"/>
</dbReference>
<gene>
    <name evidence="2" type="ORF">METZ01_LOCUS376140</name>
</gene>
<dbReference type="Pfam" id="PF00753">
    <property type="entry name" value="Lactamase_B"/>
    <property type="match status" value="1"/>
</dbReference>
<dbReference type="InterPro" id="IPR052533">
    <property type="entry name" value="WalJ/YycJ-like"/>
</dbReference>
<dbReference type="InterPro" id="IPR036866">
    <property type="entry name" value="RibonucZ/Hydroxyglut_hydro"/>
</dbReference>
<evidence type="ECO:0000313" key="2">
    <source>
        <dbReference type="EMBL" id="SVD23286.1"/>
    </source>
</evidence>